<feature type="compositionally biased region" description="Basic and acidic residues" evidence="1">
    <location>
        <begin position="120"/>
        <end position="135"/>
    </location>
</feature>
<dbReference type="EMBL" id="CAJOBP010035808">
    <property type="protein sequence ID" value="CAF4711974.1"/>
    <property type="molecule type" value="Genomic_DNA"/>
</dbReference>
<organism evidence="2 3">
    <name type="scientific">Rotaria socialis</name>
    <dbReference type="NCBI Taxonomy" id="392032"/>
    <lineage>
        <taxon>Eukaryota</taxon>
        <taxon>Metazoa</taxon>
        <taxon>Spiralia</taxon>
        <taxon>Gnathifera</taxon>
        <taxon>Rotifera</taxon>
        <taxon>Eurotatoria</taxon>
        <taxon>Bdelloidea</taxon>
        <taxon>Philodinida</taxon>
        <taxon>Philodinidae</taxon>
        <taxon>Rotaria</taxon>
    </lineage>
</organism>
<name>A0A821IWX2_9BILA</name>
<evidence type="ECO:0000313" key="3">
    <source>
        <dbReference type="Proteomes" id="UP000663873"/>
    </source>
</evidence>
<comment type="caution">
    <text evidence="2">The sequence shown here is derived from an EMBL/GenBank/DDBJ whole genome shotgun (WGS) entry which is preliminary data.</text>
</comment>
<feature type="non-terminal residue" evidence="2">
    <location>
        <position position="1"/>
    </location>
</feature>
<dbReference type="Proteomes" id="UP000663873">
    <property type="component" value="Unassembled WGS sequence"/>
</dbReference>
<feature type="compositionally biased region" description="Polar residues" evidence="1">
    <location>
        <begin position="89"/>
        <end position="108"/>
    </location>
</feature>
<keyword evidence="3" id="KW-1185">Reference proteome</keyword>
<protein>
    <submittedName>
        <fullName evidence="2">Uncharacterized protein</fullName>
    </submittedName>
</protein>
<evidence type="ECO:0000313" key="2">
    <source>
        <dbReference type="EMBL" id="CAF4711974.1"/>
    </source>
</evidence>
<dbReference type="AlphaFoldDB" id="A0A821IWX2"/>
<sequence>MTTDDQYTNAARHIKEIDLSPLPSSSIVPVNNDENELDLTTFVPPPLIRKPPTQQSTRHSSRLESTRLADSDLRASSPRSQSSTARSTINPSPSRAKQIFIQPQNEQQATDDVDSGSKNPFDRETPFRQSVSEKRRLTHQPNKQIVQWKQRSFHESRTNNERKSYPLMNATSIEILTPVIDISDDDDDDFSQIDHNCRYSVSKRS</sequence>
<feature type="compositionally biased region" description="Basic and acidic residues" evidence="1">
    <location>
        <begin position="61"/>
        <end position="73"/>
    </location>
</feature>
<feature type="compositionally biased region" description="Low complexity" evidence="1">
    <location>
        <begin position="74"/>
        <end position="88"/>
    </location>
</feature>
<evidence type="ECO:0000256" key="1">
    <source>
        <dbReference type="SAM" id="MobiDB-lite"/>
    </source>
</evidence>
<feature type="region of interest" description="Disordered" evidence="1">
    <location>
        <begin position="19"/>
        <end position="143"/>
    </location>
</feature>
<accession>A0A821IWX2</accession>
<gene>
    <name evidence="2" type="ORF">UJA718_LOCUS36789</name>
</gene>
<proteinExistence type="predicted"/>
<reference evidence="2" key="1">
    <citation type="submission" date="2021-02" db="EMBL/GenBank/DDBJ databases">
        <authorList>
            <person name="Nowell W R."/>
        </authorList>
    </citation>
    <scope>NUCLEOTIDE SEQUENCE</scope>
</reference>